<name>A0A0D3HUK1_9ORYZ</name>
<reference evidence="2" key="1">
    <citation type="journal article" date="2009" name="Rice">
        <title>De Novo Next Generation Sequencing of Plant Genomes.</title>
        <authorList>
            <person name="Rounsley S."/>
            <person name="Marri P.R."/>
            <person name="Yu Y."/>
            <person name="He R."/>
            <person name="Sisneros N."/>
            <person name="Goicoechea J.L."/>
            <person name="Lee S.J."/>
            <person name="Angelova A."/>
            <person name="Kudrna D."/>
            <person name="Luo M."/>
            <person name="Affourtit J."/>
            <person name="Desany B."/>
            <person name="Knight J."/>
            <person name="Niazi F."/>
            <person name="Egholm M."/>
            <person name="Wing R.A."/>
        </authorList>
    </citation>
    <scope>NUCLEOTIDE SEQUENCE [LARGE SCALE GENOMIC DNA]</scope>
    <source>
        <strain evidence="2">cv. IRGC 105608</strain>
    </source>
</reference>
<keyword evidence="3" id="KW-1185">Reference proteome</keyword>
<dbReference type="EnsemblPlants" id="OBART12G12290.1">
    <property type="protein sequence ID" value="OBART12G12290.1"/>
    <property type="gene ID" value="OBART12G12290"/>
</dbReference>
<evidence type="ECO:0000256" key="1">
    <source>
        <dbReference type="SAM" id="MobiDB-lite"/>
    </source>
</evidence>
<evidence type="ECO:0000313" key="3">
    <source>
        <dbReference type="Proteomes" id="UP000026960"/>
    </source>
</evidence>
<proteinExistence type="predicted"/>
<sequence length="136" mass="15453">MATFEMLQRQQRTAGRRRWLLLAFGLSKDARTWLDQVEEVVHVPMDKMRRSLPEVSKIGSNTFGQRNEEGVLGDKAQGYLRPTVSKSSLSSATSARQVERRRRGVHQQISTFIGSLPPKVHFRGVPELNIHNCDVP</sequence>
<reference evidence="2" key="2">
    <citation type="submission" date="2015-03" db="UniProtKB">
        <authorList>
            <consortium name="EnsemblPlants"/>
        </authorList>
    </citation>
    <scope>IDENTIFICATION</scope>
</reference>
<dbReference type="HOGENOM" id="CLU_1878577_0_0_1"/>
<protein>
    <submittedName>
        <fullName evidence="2">Uncharacterized protein</fullName>
    </submittedName>
</protein>
<dbReference type="Gramene" id="OBART12G12290.1">
    <property type="protein sequence ID" value="OBART12G12290.1"/>
    <property type="gene ID" value="OBART12G12290"/>
</dbReference>
<dbReference type="PaxDb" id="65489-OBART12G12290.1"/>
<evidence type="ECO:0000313" key="2">
    <source>
        <dbReference type="EnsemblPlants" id="OBART12G12290.1"/>
    </source>
</evidence>
<accession>A0A0D3HUK1</accession>
<dbReference type="Proteomes" id="UP000026960">
    <property type="component" value="Chromosome 12"/>
</dbReference>
<feature type="compositionally biased region" description="Low complexity" evidence="1">
    <location>
        <begin position="85"/>
        <end position="94"/>
    </location>
</feature>
<dbReference type="AlphaFoldDB" id="A0A0D3HUK1"/>
<organism evidence="2">
    <name type="scientific">Oryza barthii</name>
    <dbReference type="NCBI Taxonomy" id="65489"/>
    <lineage>
        <taxon>Eukaryota</taxon>
        <taxon>Viridiplantae</taxon>
        <taxon>Streptophyta</taxon>
        <taxon>Embryophyta</taxon>
        <taxon>Tracheophyta</taxon>
        <taxon>Spermatophyta</taxon>
        <taxon>Magnoliopsida</taxon>
        <taxon>Liliopsida</taxon>
        <taxon>Poales</taxon>
        <taxon>Poaceae</taxon>
        <taxon>BOP clade</taxon>
        <taxon>Oryzoideae</taxon>
        <taxon>Oryzeae</taxon>
        <taxon>Oryzinae</taxon>
        <taxon>Oryza</taxon>
    </lineage>
</organism>
<feature type="region of interest" description="Disordered" evidence="1">
    <location>
        <begin position="84"/>
        <end position="103"/>
    </location>
</feature>